<dbReference type="Proteomes" id="UP001141659">
    <property type="component" value="Unassembled WGS sequence"/>
</dbReference>
<dbReference type="Gene3D" id="3.40.1080.10">
    <property type="entry name" value="Glutaconate Coenzyme A-transferase"/>
    <property type="match status" value="1"/>
</dbReference>
<dbReference type="GO" id="GO:0008775">
    <property type="term" value="F:acetate CoA-transferase activity"/>
    <property type="evidence" value="ECO:0007669"/>
    <property type="project" value="InterPro"/>
</dbReference>
<feature type="domain" description="Acetyl-CoA hydrolase/transferase C-terminal" evidence="1">
    <location>
        <begin position="239"/>
        <end position="370"/>
    </location>
</feature>
<organism evidence="2 3">
    <name type="scientific">Mycolicibacterium porcinum</name>
    <dbReference type="NCBI Taxonomy" id="39693"/>
    <lineage>
        <taxon>Bacteria</taxon>
        <taxon>Bacillati</taxon>
        <taxon>Actinomycetota</taxon>
        <taxon>Actinomycetes</taxon>
        <taxon>Mycobacteriales</taxon>
        <taxon>Mycobacteriaceae</taxon>
        <taxon>Mycolicibacterium</taxon>
    </lineage>
</organism>
<dbReference type="Gene3D" id="3.40.1080.20">
    <property type="entry name" value="Acetyl-CoA hydrolase/transferase C-terminal domain"/>
    <property type="match status" value="1"/>
</dbReference>
<protein>
    <submittedName>
        <fullName evidence="2">Acetyl-CoA hydrolase</fullName>
    </submittedName>
</protein>
<dbReference type="PANTHER" id="PTHR21432:SF20">
    <property type="entry name" value="ACETYL-COA HYDROLASE"/>
    <property type="match status" value="1"/>
</dbReference>
<evidence type="ECO:0000259" key="1">
    <source>
        <dbReference type="Pfam" id="PF13336"/>
    </source>
</evidence>
<dbReference type="InterPro" id="IPR046433">
    <property type="entry name" value="ActCoA_hydro"/>
</dbReference>
<dbReference type="InterPro" id="IPR037171">
    <property type="entry name" value="NagB/RpiA_transferase-like"/>
</dbReference>
<accession>A0AAW5SZY1</accession>
<name>A0AAW5SZY1_9MYCO</name>
<comment type="caution">
    <text evidence="2">The sequence shown here is derived from an EMBL/GenBank/DDBJ whole genome shotgun (WGS) entry which is preliminary data.</text>
</comment>
<dbReference type="EMBL" id="JACKVC010000010">
    <property type="protein sequence ID" value="MCV7388157.1"/>
    <property type="molecule type" value="Genomic_DNA"/>
</dbReference>
<proteinExistence type="predicted"/>
<dbReference type="AlphaFoldDB" id="A0AAW5SZY1"/>
<reference evidence="2" key="1">
    <citation type="submission" date="2020-07" db="EMBL/GenBank/DDBJ databases">
        <authorList>
            <person name="Pettersson B.M.F."/>
            <person name="Behra P.R.K."/>
            <person name="Ramesh M."/>
            <person name="Das S."/>
            <person name="Dasgupta S."/>
            <person name="Kirsebom L.A."/>
        </authorList>
    </citation>
    <scope>NUCLEOTIDE SEQUENCE</scope>
    <source>
        <strain evidence="2">DSM 44242</strain>
    </source>
</reference>
<sequence length="379" mass="40037">MTVALGDGVGQLRCLDDGTSIGATLSAAAHEVGSVRLVLGWLPEPMDGLDADAFTEVIALMPGWGVRDLLRSPTARFLPSRLAATPALLADVLRPQLLLTSLVRRDGQLQFGTEVSWQRTVIDGGTKTLAVVDTTAPAASAEPPLDSSTVEVLGTVGSGPVRMPQRAPEPVHEALADAVLALTPDGARLQYGPGQLGVALLQRAEVPLQIDTGILTDGVVDLDRRGLLAGTPSATYLFGGAELYDWADNRPILHGLAYTHDFTRLSRDAPLIAVNTAVEIDPYGQVNVEGVGEKVFGGIGGHPDYCAAARMSCGGLSIIAVPSSTRGRSPLVEQLSRPASTPAHDVDMIVTESGYADLRGADWSQRRRLITELFSEKRN</sequence>
<dbReference type="Gene3D" id="3.30.750.70">
    <property type="entry name" value="4-hydroxybutyrate coenzyme like domains"/>
    <property type="match status" value="1"/>
</dbReference>
<dbReference type="SUPFAM" id="SSF100950">
    <property type="entry name" value="NagB/RpiA/CoA transferase-like"/>
    <property type="match status" value="1"/>
</dbReference>
<dbReference type="InterPro" id="IPR026888">
    <property type="entry name" value="AcetylCoA_hyd_C"/>
</dbReference>
<evidence type="ECO:0000313" key="3">
    <source>
        <dbReference type="Proteomes" id="UP001141659"/>
    </source>
</evidence>
<dbReference type="GO" id="GO:0006083">
    <property type="term" value="P:acetate metabolic process"/>
    <property type="evidence" value="ECO:0007669"/>
    <property type="project" value="InterPro"/>
</dbReference>
<dbReference type="PANTHER" id="PTHR21432">
    <property type="entry name" value="ACETYL-COA HYDROLASE-RELATED"/>
    <property type="match status" value="1"/>
</dbReference>
<gene>
    <name evidence="2" type="ORF">H5P34_08870</name>
</gene>
<dbReference type="Pfam" id="PF13336">
    <property type="entry name" value="AcetylCoA_hyd_C"/>
    <property type="match status" value="1"/>
</dbReference>
<dbReference type="GO" id="GO:0016787">
    <property type="term" value="F:hydrolase activity"/>
    <property type="evidence" value="ECO:0007669"/>
    <property type="project" value="UniProtKB-KW"/>
</dbReference>
<evidence type="ECO:0000313" key="2">
    <source>
        <dbReference type="EMBL" id="MCV7388157.1"/>
    </source>
</evidence>
<dbReference type="InterPro" id="IPR038460">
    <property type="entry name" value="AcetylCoA_hyd_C_sf"/>
</dbReference>
<keyword evidence="2" id="KW-0378">Hydrolase</keyword>
<reference evidence="2" key="2">
    <citation type="journal article" date="2022" name="BMC Genomics">
        <title>Comparative genome analysis of mycobacteria focusing on tRNA and non-coding RNA.</title>
        <authorList>
            <person name="Behra P.R.K."/>
            <person name="Pettersson B.M.F."/>
            <person name="Ramesh M."/>
            <person name="Das S."/>
            <person name="Dasgupta S."/>
            <person name="Kirsebom L.A."/>
        </authorList>
    </citation>
    <scope>NUCLEOTIDE SEQUENCE</scope>
    <source>
        <strain evidence="2">DSM 44242</strain>
    </source>
</reference>